<evidence type="ECO:0000256" key="5">
    <source>
        <dbReference type="ARBA" id="ARBA00023136"/>
    </source>
</evidence>
<evidence type="ECO:0000259" key="7">
    <source>
        <dbReference type="Pfam" id="PF04138"/>
    </source>
</evidence>
<comment type="caution">
    <text evidence="8">The sequence shown here is derived from an EMBL/GenBank/DDBJ whole genome shotgun (WGS) entry which is preliminary data.</text>
</comment>
<evidence type="ECO:0000313" key="9">
    <source>
        <dbReference type="Proteomes" id="UP001152876"/>
    </source>
</evidence>
<gene>
    <name evidence="8" type="ORF">H010_01140</name>
</gene>
<comment type="subcellular location">
    <subcellularLocation>
        <location evidence="1">Membrane</location>
        <topology evidence="1">Multi-pass membrane protein</topology>
    </subcellularLocation>
</comment>
<evidence type="ECO:0000256" key="4">
    <source>
        <dbReference type="ARBA" id="ARBA00022989"/>
    </source>
</evidence>
<reference evidence="8" key="1">
    <citation type="submission" date="2013-01" db="EMBL/GenBank/DDBJ databases">
        <title>Genome draft of Hydrogenophaga taeniospiralis 2K1.</title>
        <authorList>
            <person name="Gomila M."/>
            <person name="Lalucat J."/>
        </authorList>
    </citation>
    <scope>NUCLEOTIDE SEQUENCE</scope>
    <source>
        <strain evidence="8">CCUG 15921</strain>
    </source>
</reference>
<dbReference type="Proteomes" id="UP001152876">
    <property type="component" value="Unassembled WGS sequence"/>
</dbReference>
<evidence type="ECO:0000256" key="6">
    <source>
        <dbReference type="SAM" id="Phobius"/>
    </source>
</evidence>
<feature type="domain" description="GtrA/DPMS transmembrane" evidence="7">
    <location>
        <begin position="15"/>
        <end position="131"/>
    </location>
</feature>
<keyword evidence="9" id="KW-1185">Reference proteome</keyword>
<dbReference type="RefSeq" id="WP_068168901.1">
    <property type="nucleotide sequence ID" value="NZ_AOGK01000001.1"/>
</dbReference>
<dbReference type="PANTHER" id="PTHR38459">
    <property type="entry name" value="PROPHAGE BACTOPRENOL-LINKED GLUCOSE TRANSLOCASE HOMOLOG"/>
    <property type="match status" value="1"/>
</dbReference>
<dbReference type="InterPro" id="IPR007267">
    <property type="entry name" value="GtrA_DPMS_TM"/>
</dbReference>
<comment type="similarity">
    <text evidence="2">Belongs to the GtrA family.</text>
</comment>
<feature type="transmembrane region" description="Helical" evidence="6">
    <location>
        <begin position="78"/>
        <end position="99"/>
    </location>
</feature>
<sequence>MVQQLARRHGCEMLRYAINGLLATAVHFAVLTVNLEVLHFPSAGLANLCAALAGITVSFLGNRYVVFGHRAEPLLGQALKFSGLYGLIALVHGGVLMVWTDWLGLDYRQGFVLATALQISLSYLGNKLLVFKK</sequence>
<evidence type="ECO:0000256" key="1">
    <source>
        <dbReference type="ARBA" id="ARBA00004141"/>
    </source>
</evidence>
<keyword evidence="5 6" id="KW-0472">Membrane</keyword>
<feature type="transmembrane region" description="Helical" evidence="6">
    <location>
        <begin position="16"/>
        <end position="33"/>
    </location>
</feature>
<protein>
    <recommendedName>
        <fullName evidence="7">GtrA/DPMS transmembrane domain-containing protein</fullName>
    </recommendedName>
</protein>
<dbReference type="GO" id="GO:0000271">
    <property type="term" value="P:polysaccharide biosynthetic process"/>
    <property type="evidence" value="ECO:0007669"/>
    <property type="project" value="InterPro"/>
</dbReference>
<proteinExistence type="inferred from homology"/>
<keyword evidence="3 6" id="KW-0812">Transmembrane</keyword>
<feature type="transmembrane region" description="Helical" evidence="6">
    <location>
        <begin position="111"/>
        <end position="130"/>
    </location>
</feature>
<dbReference type="AlphaFoldDB" id="A0A9X4S7A8"/>
<dbReference type="Pfam" id="PF04138">
    <property type="entry name" value="GtrA_DPMS_TM"/>
    <property type="match status" value="1"/>
</dbReference>
<dbReference type="GO" id="GO:0005886">
    <property type="term" value="C:plasma membrane"/>
    <property type="evidence" value="ECO:0007669"/>
    <property type="project" value="TreeGrafter"/>
</dbReference>
<evidence type="ECO:0000256" key="3">
    <source>
        <dbReference type="ARBA" id="ARBA00022692"/>
    </source>
</evidence>
<evidence type="ECO:0000256" key="2">
    <source>
        <dbReference type="ARBA" id="ARBA00009399"/>
    </source>
</evidence>
<name>A0A9X4S7A8_9BURK</name>
<accession>A0A9X4S7A8</accession>
<dbReference type="PANTHER" id="PTHR38459:SF1">
    <property type="entry name" value="PROPHAGE BACTOPRENOL-LINKED GLUCOSE TRANSLOCASE HOMOLOG"/>
    <property type="match status" value="1"/>
</dbReference>
<organism evidence="8 9">
    <name type="scientific">Hydrogenophaga taeniospiralis CCUG 15921</name>
    <dbReference type="NCBI Taxonomy" id="1281780"/>
    <lineage>
        <taxon>Bacteria</taxon>
        <taxon>Pseudomonadati</taxon>
        <taxon>Pseudomonadota</taxon>
        <taxon>Betaproteobacteria</taxon>
        <taxon>Burkholderiales</taxon>
        <taxon>Comamonadaceae</taxon>
        <taxon>Hydrogenophaga</taxon>
    </lineage>
</organism>
<keyword evidence="4 6" id="KW-1133">Transmembrane helix</keyword>
<evidence type="ECO:0000313" key="8">
    <source>
        <dbReference type="EMBL" id="MDG5973835.1"/>
    </source>
</evidence>
<feature type="transmembrane region" description="Helical" evidence="6">
    <location>
        <begin position="45"/>
        <end position="66"/>
    </location>
</feature>
<dbReference type="OrthoDB" id="8453573at2"/>
<dbReference type="InterPro" id="IPR051401">
    <property type="entry name" value="GtrA_CellWall_Glycosyl"/>
</dbReference>
<dbReference type="EMBL" id="AOGK01000001">
    <property type="protein sequence ID" value="MDG5973835.1"/>
    <property type="molecule type" value="Genomic_DNA"/>
</dbReference>